<dbReference type="EMBL" id="BAABCS010000009">
    <property type="protein sequence ID" value="GAA4046542.1"/>
    <property type="molecule type" value="Genomic_DNA"/>
</dbReference>
<evidence type="ECO:0000256" key="3">
    <source>
        <dbReference type="SAM" id="SignalP"/>
    </source>
</evidence>
<evidence type="ECO:0000313" key="5">
    <source>
        <dbReference type="Proteomes" id="UP001500426"/>
    </source>
</evidence>
<protein>
    <recommendedName>
        <fullName evidence="6">DUF3494 domain-containing protein</fullName>
    </recommendedName>
</protein>
<organism evidence="4 5">
    <name type="scientific">Flavobacterium chungnamense</name>
    <dbReference type="NCBI Taxonomy" id="706182"/>
    <lineage>
        <taxon>Bacteria</taxon>
        <taxon>Pseudomonadati</taxon>
        <taxon>Bacteroidota</taxon>
        <taxon>Flavobacteriia</taxon>
        <taxon>Flavobacteriales</taxon>
        <taxon>Flavobacteriaceae</taxon>
        <taxon>Flavobacterium</taxon>
    </lineage>
</organism>
<evidence type="ECO:0008006" key="6">
    <source>
        <dbReference type="Google" id="ProtNLM"/>
    </source>
</evidence>
<dbReference type="Pfam" id="PF11617">
    <property type="entry name" value="Cu-binding_MopE"/>
    <property type="match status" value="1"/>
</dbReference>
<feature type="signal peptide" evidence="3">
    <location>
        <begin position="1"/>
        <end position="15"/>
    </location>
</feature>
<accession>A0ABP7ULD3</accession>
<proteinExistence type="inferred from homology"/>
<keyword evidence="2 3" id="KW-0732">Signal</keyword>
<sequence>MSLFFGILTSSSAQCLPSLGAASGFSIFTNAGAVTNVTSSTITGNIGTNAGIISGFETSSINGQFYNANAVTQNASIDLAAAYNVYQNLTPNFTAHTPAYGSGETLTSGVYYIGAAGSIAGALTLDAQNNPNAKFILKFDGALTAAAGASVVLVNGALPNNVYWIVGGAFSLAAQTNFTGTVISDGAISVAVGCQLNSKLLSISGAISTYGTLLTNVGIDNSSNVYYADADIDGYGNPNIFSCYVLAGYVLNNTDCNDTDAAIHPNALEIYGNEIDDDCNGIADTDAVSCSFTTTWNGTSWSPFLPVANQRVVIAGNYSQSSDLFSCSLEVINDAVVNVPSGTNFFINGVLSVAPTATVLFNNNTNLIQTDQTAVNSGNITVKRNTSPIIRLDHTLWSSPVIGQNLFNFSPETLTYRFYTYDTAANAYSNASINSSSEFTPANGFAIRAPNNQSSTIPTEWTGTFMGVPNNGTISFPLASYVMNGSNYNLVGNPFPSALNANMFLQENANTIEGVIYYYQHTLTMNAAGIFPIGTNFASWTATGGTPATSSPIGHPAYGLNTGNPNNIIQVGQGFFVKAIASGNVTFTNSMRVANQDNQFNKSVTTAEEKHRIWLNLTSDIGNDINQILVGYVEEATQDVDSKFDGLSYGNIGSYLYSVIDGDSYVIQGRALPFETTDEVPLGFICAAAGTYSIKLTDMDGLFLGSQEVFIRDNLTGTDTNIKIAPYTFTSNVGVFNNRFKIVYAQSLGLPSNTFTQNSIIVYKNLDEFHISTKGIVMKDILAYDILGRIIYKLNYIKNTTAILKGLETNHQAVLLKIISEDNQSVTVKVIN</sequence>
<evidence type="ECO:0000256" key="1">
    <source>
        <dbReference type="ARBA" id="ARBA00005445"/>
    </source>
</evidence>
<evidence type="ECO:0000313" key="4">
    <source>
        <dbReference type="EMBL" id="GAA4046542.1"/>
    </source>
</evidence>
<comment type="similarity">
    <text evidence="1">Belongs to the ice-binding protein family.</text>
</comment>
<feature type="chain" id="PRO_5047359976" description="DUF3494 domain-containing protein" evidence="3">
    <location>
        <begin position="16"/>
        <end position="832"/>
    </location>
</feature>
<name>A0ABP7ULD3_9FLAO</name>
<gene>
    <name evidence="4" type="ORF">GCM10022388_10020</name>
</gene>
<dbReference type="InterPro" id="IPR021884">
    <property type="entry name" value="Ice-bd_prot"/>
</dbReference>
<dbReference type="InterPro" id="IPR021655">
    <property type="entry name" value="Put_metal-bd"/>
</dbReference>
<dbReference type="Proteomes" id="UP001500426">
    <property type="component" value="Unassembled WGS sequence"/>
</dbReference>
<keyword evidence="5" id="KW-1185">Reference proteome</keyword>
<reference evidence="5" key="1">
    <citation type="journal article" date="2019" name="Int. J. Syst. Evol. Microbiol.">
        <title>The Global Catalogue of Microorganisms (GCM) 10K type strain sequencing project: providing services to taxonomists for standard genome sequencing and annotation.</title>
        <authorList>
            <consortium name="The Broad Institute Genomics Platform"/>
            <consortium name="The Broad Institute Genome Sequencing Center for Infectious Disease"/>
            <person name="Wu L."/>
            <person name="Ma J."/>
        </authorList>
    </citation>
    <scope>NUCLEOTIDE SEQUENCE [LARGE SCALE GENOMIC DNA]</scope>
    <source>
        <strain evidence="5">JCM 17068</strain>
    </source>
</reference>
<evidence type="ECO:0000256" key="2">
    <source>
        <dbReference type="ARBA" id="ARBA00022729"/>
    </source>
</evidence>
<comment type="caution">
    <text evidence="4">The sequence shown here is derived from an EMBL/GenBank/DDBJ whole genome shotgun (WGS) entry which is preliminary data.</text>
</comment>
<dbReference type="Pfam" id="PF11999">
    <property type="entry name" value="Ice_binding"/>
    <property type="match status" value="1"/>
</dbReference>